<feature type="binding site" evidence="11">
    <location>
        <position position="62"/>
    </location>
    <ligand>
        <name>substrate</name>
    </ligand>
</feature>
<evidence type="ECO:0000313" key="13">
    <source>
        <dbReference type="Proteomes" id="UP001599542"/>
    </source>
</evidence>
<dbReference type="PRINTS" id="PR01100">
    <property type="entry name" value="SHIKIMTKNASE"/>
</dbReference>
<feature type="binding site" evidence="11">
    <location>
        <begin position="16"/>
        <end position="21"/>
    </location>
    <ligand>
        <name>ATP</name>
        <dbReference type="ChEBI" id="CHEBI:30616"/>
    </ligand>
</feature>
<dbReference type="PROSITE" id="PS01128">
    <property type="entry name" value="SHIKIMATE_KINASE"/>
    <property type="match status" value="1"/>
</dbReference>
<comment type="catalytic activity">
    <reaction evidence="10 11">
        <text>shikimate + ATP = 3-phosphoshikimate + ADP + H(+)</text>
        <dbReference type="Rhea" id="RHEA:13121"/>
        <dbReference type="ChEBI" id="CHEBI:15378"/>
        <dbReference type="ChEBI" id="CHEBI:30616"/>
        <dbReference type="ChEBI" id="CHEBI:36208"/>
        <dbReference type="ChEBI" id="CHEBI:145989"/>
        <dbReference type="ChEBI" id="CHEBI:456216"/>
        <dbReference type="EC" id="2.7.1.71"/>
    </reaction>
</comment>
<dbReference type="Proteomes" id="UP001599542">
    <property type="component" value="Unassembled WGS sequence"/>
</dbReference>
<keyword evidence="11" id="KW-0963">Cytoplasm</keyword>
<dbReference type="InterPro" id="IPR027417">
    <property type="entry name" value="P-loop_NTPase"/>
</dbReference>
<gene>
    <name evidence="11" type="primary">aroK</name>
    <name evidence="12" type="ORF">ACFW6T_34980</name>
</gene>
<dbReference type="RefSeq" id="WP_380323727.1">
    <property type="nucleotide sequence ID" value="NZ_JBHYPW010000022.1"/>
</dbReference>
<dbReference type="InterPro" id="IPR031322">
    <property type="entry name" value="Shikimate/glucono_kinase"/>
</dbReference>
<feature type="binding site" evidence="11">
    <location>
        <position position="121"/>
    </location>
    <ligand>
        <name>ATP</name>
        <dbReference type="ChEBI" id="CHEBI:30616"/>
    </ligand>
</feature>
<reference evidence="12 13" key="1">
    <citation type="submission" date="2024-09" db="EMBL/GenBank/DDBJ databases">
        <title>The Natural Products Discovery Center: Release of the First 8490 Sequenced Strains for Exploring Actinobacteria Biosynthetic Diversity.</title>
        <authorList>
            <person name="Kalkreuter E."/>
            <person name="Kautsar S.A."/>
            <person name="Yang D."/>
            <person name="Bader C.D."/>
            <person name="Teijaro C.N."/>
            <person name="Fluegel L."/>
            <person name="Davis C.M."/>
            <person name="Simpson J.R."/>
            <person name="Lauterbach L."/>
            <person name="Steele A.D."/>
            <person name="Gui C."/>
            <person name="Meng S."/>
            <person name="Li G."/>
            <person name="Viehrig K."/>
            <person name="Ye F."/>
            <person name="Su P."/>
            <person name="Kiefer A.F."/>
            <person name="Nichols A."/>
            <person name="Cepeda A.J."/>
            <person name="Yan W."/>
            <person name="Fan B."/>
            <person name="Jiang Y."/>
            <person name="Adhikari A."/>
            <person name="Zheng C.-J."/>
            <person name="Schuster L."/>
            <person name="Cowan T.M."/>
            <person name="Smanski M.J."/>
            <person name="Chevrette M.G."/>
            <person name="De Carvalho L.P.S."/>
            <person name="Shen B."/>
        </authorList>
    </citation>
    <scope>NUCLEOTIDE SEQUENCE [LARGE SCALE GENOMIC DNA]</scope>
    <source>
        <strain evidence="12 13">NPDC058753</strain>
    </source>
</reference>
<evidence type="ECO:0000256" key="10">
    <source>
        <dbReference type="ARBA" id="ARBA00048567"/>
    </source>
</evidence>
<dbReference type="HAMAP" id="MF_00109">
    <property type="entry name" value="Shikimate_kinase"/>
    <property type="match status" value="1"/>
</dbReference>
<keyword evidence="5 11" id="KW-0808">Transferase</keyword>
<comment type="similarity">
    <text evidence="2 11">Belongs to the shikimate kinase family.</text>
</comment>
<proteinExistence type="inferred from homology"/>
<comment type="caution">
    <text evidence="12">The sequence shown here is derived from an EMBL/GenBank/DDBJ whole genome shotgun (WGS) entry which is preliminary data.</text>
</comment>
<dbReference type="InterPro" id="IPR023000">
    <property type="entry name" value="Shikimate_kinase_CS"/>
</dbReference>
<comment type="subunit">
    <text evidence="11">Monomer.</text>
</comment>
<dbReference type="EMBL" id="JBHYPX010000133">
    <property type="protein sequence ID" value="MFE1357180.1"/>
    <property type="molecule type" value="Genomic_DNA"/>
</dbReference>
<feature type="binding site" evidence="11">
    <location>
        <position position="139"/>
    </location>
    <ligand>
        <name>substrate</name>
    </ligand>
</feature>
<evidence type="ECO:0000256" key="5">
    <source>
        <dbReference type="ARBA" id="ARBA00022679"/>
    </source>
</evidence>
<name>A0ABW6GWM7_9ACTN</name>
<dbReference type="Pfam" id="PF01202">
    <property type="entry name" value="SKI"/>
    <property type="match status" value="1"/>
</dbReference>
<dbReference type="CDD" id="cd00464">
    <property type="entry name" value="SK"/>
    <property type="match status" value="1"/>
</dbReference>
<dbReference type="InterPro" id="IPR000623">
    <property type="entry name" value="Shikimate_kinase/TSH1"/>
</dbReference>
<evidence type="ECO:0000256" key="4">
    <source>
        <dbReference type="ARBA" id="ARBA00022605"/>
    </source>
</evidence>
<keyword evidence="8 11" id="KW-0067">ATP-binding</keyword>
<evidence type="ECO:0000256" key="3">
    <source>
        <dbReference type="ARBA" id="ARBA00012154"/>
    </source>
</evidence>
<dbReference type="Gene3D" id="3.40.50.300">
    <property type="entry name" value="P-loop containing nucleotide triphosphate hydrolases"/>
    <property type="match status" value="1"/>
</dbReference>
<organism evidence="12 13">
    <name type="scientific">Kitasatospora phosalacinea</name>
    <dbReference type="NCBI Taxonomy" id="2065"/>
    <lineage>
        <taxon>Bacteria</taxon>
        <taxon>Bacillati</taxon>
        <taxon>Actinomycetota</taxon>
        <taxon>Actinomycetes</taxon>
        <taxon>Kitasatosporales</taxon>
        <taxon>Streptomycetaceae</taxon>
        <taxon>Kitasatospora</taxon>
    </lineage>
</organism>
<feature type="binding site" evidence="11">
    <location>
        <position position="156"/>
    </location>
    <ligand>
        <name>ATP</name>
        <dbReference type="ChEBI" id="CHEBI:30616"/>
    </ligand>
</feature>
<protein>
    <recommendedName>
        <fullName evidence="3 11">Shikimate kinase</fullName>
        <shortName evidence="11">SK</shortName>
        <ecNumber evidence="3 11">2.7.1.71</ecNumber>
    </recommendedName>
</protein>
<evidence type="ECO:0000256" key="1">
    <source>
        <dbReference type="ARBA" id="ARBA00004842"/>
    </source>
</evidence>
<dbReference type="GO" id="GO:0004765">
    <property type="term" value="F:shikimate kinase activity"/>
    <property type="evidence" value="ECO:0007669"/>
    <property type="project" value="UniProtKB-EC"/>
</dbReference>
<sequence length="176" mass="18791">MSMPTGPVVVLVGPPGSGKSTVGRVLAERLGLPFRDTDADIEQTAGKPIPEIFVDEGEPHFRQLERDAVRAATTGHAGVLALGGGAVMAEETRALLAPLPVVFLEVALGDAVKRVGLDAPRPLLAVNPRARWRELMEARRPLYLEVATAVVDTQDRTPEQVADAVLEALELKDPHV</sequence>
<evidence type="ECO:0000256" key="8">
    <source>
        <dbReference type="ARBA" id="ARBA00022840"/>
    </source>
</evidence>
<dbReference type="PANTHER" id="PTHR21087:SF16">
    <property type="entry name" value="SHIKIMATE KINASE 1, CHLOROPLASTIC"/>
    <property type="match status" value="1"/>
</dbReference>
<keyword evidence="6 11" id="KW-0547">Nucleotide-binding</keyword>
<feature type="binding site" evidence="11">
    <location>
        <position position="84"/>
    </location>
    <ligand>
        <name>substrate</name>
    </ligand>
</feature>
<keyword evidence="4 11" id="KW-0028">Amino-acid biosynthesis</keyword>
<dbReference type="PANTHER" id="PTHR21087">
    <property type="entry name" value="SHIKIMATE KINASE"/>
    <property type="match status" value="1"/>
</dbReference>
<comment type="subcellular location">
    <subcellularLocation>
        <location evidence="11">Cytoplasm</location>
    </subcellularLocation>
</comment>
<keyword evidence="11" id="KW-0479">Metal-binding</keyword>
<keyword evidence="13" id="KW-1185">Reference proteome</keyword>
<keyword evidence="9 11" id="KW-0057">Aromatic amino acid biosynthesis</keyword>
<comment type="cofactor">
    <cofactor evidence="11">
        <name>Mg(2+)</name>
        <dbReference type="ChEBI" id="CHEBI:18420"/>
    </cofactor>
    <text evidence="11">Binds 1 Mg(2+) ion per subunit.</text>
</comment>
<evidence type="ECO:0000256" key="2">
    <source>
        <dbReference type="ARBA" id="ARBA00006997"/>
    </source>
</evidence>
<evidence type="ECO:0000256" key="7">
    <source>
        <dbReference type="ARBA" id="ARBA00022777"/>
    </source>
</evidence>
<keyword evidence="7 11" id="KW-0418">Kinase</keyword>
<evidence type="ECO:0000256" key="6">
    <source>
        <dbReference type="ARBA" id="ARBA00022741"/>
    </source>
</evidence>
<accession>A0ABW6GWM7</accession>
<feature type="binding site" evidence="11">
    <location>
        <position position="20"/>
    </location>
    <ligand>
        <name>Mg(2+)</name>
        <dbReference type="ChEBI" id="CHEBI:18420"/>
    </ligand>
</feature>
<comment type="pathway">
    <text evidence="1 11">Metabolic intermediate biosynthesis; chorismate biosynthesis; chorismate from D-erythrose 4-phosphate and phosphoenolpyruvate: step 5/7.</text>
</comment>
<evidence type="ECO:0000256" key="9">
    <source>
        <dbReference type="ARBA" id="ARBA00023141"/>
    </source>
</evidence>
<feature type="binding site" evidence="11">
    <location>
        <position position="38"/>
    </location>
    <ligand>
        <name>substrate</name>
    </ligand>
</feature>
<dbReference type="EC" id="2.7.1.71" evidence="3 11"/>
<keyword evidence="11" id="KW-0460">Magnesium</keyword>
<dbReference type="SUPFAM" id="SSF52540">
    <property type="entry name" value="P-loop containing nucleoside triphosphate hydrolases"/>
    <property type="match status" value="1"/>
</dbReference>
<evidence type="ECO:0000256" key="11">
    <source>
        <dbReference type="HAMAP-Rule" id="MF_00109"/>
    </source>
</evidence>
<evidence type="ECO:0000313" key="12">
    <source>
        <dbReference type="EMBL" id="MFE1357180.1"/>
    </source>
</evidence>
<comment type="function">
    <text evidence="11">Catalyzes the specific phosphorylation of the 3-hydroxyl group of shikimic acid using ATP as a cosubstrate.</text>
</comment>